<accession>A0A2H0B6D3</accession>
<dbReference type="AlphaFoldDB" id="A0A2H0B6D3"/>
<dbReference type="GO" id="GO:0006273">
    <property type="term" value="P:lagging strand elongation"/>
    <property type="evidence" value="ECO:0007669"/>
    <property type="project" value="TreeGrafter"/>
</dbReference>
<protein>
    <recommendedName>
        <fullName evidence="4">DNA ligase</fullName>
        <ecNumber evidence="4">6.5.1.1</ecNumber>
    </recommendedName>
</protein>
<reference evidence="7 8" key="1">
    <citation type="submission" date="2017-09" db="EMBL/GenBank/DDBJ databases">
        <title>Depth-based differentiation of microbial function through sediment-hosted aquifers and enrichment of novel symbionts in the deep terrestrial subsurface.</title>
        <authorList>
            <person name="Probst A.J."/>
            <person name="Ladd B."/>
            <person name="Jarett J.K."/>
            <person name="Geller-Mcgrath D.E."/>
            <person name="Sieber C.M."/>
            <person name="Emerson J.B."/>
            <person name="Anantharaman K."/>
            <person name="Thomas B.C."/>
            <person name="Malmstrom R."/>
            <person name="Stieglmeier M."/>
            <person name="Klingl A."/>
            <person name="Woyke T."/>
            <person name="Ryan C.M."/>
            <person name="Banfield J.F."/>
        </authorList>
    </citation>
    <scope>NUCLEOTIDE SEQUENCE [LARGE SCALE GENOMIC DNA]</scope>
    <source>
        <strain evidence="7">CG23_combo_of_CG06-09_8_20_14_all_34_8</strain>
    </source>
</reference>
<keyword evidence="4" id="KW-0067">ATP-binding</keyword>
<proteinExistence type="inferred from homology"/>
<keyword evidence="2 4" id="KW-0436">Ligase</keyword>
<evidence type="ECO:0000259" key="6">
    <source>
        <dbReference type="PROSITE" id="PS50160"/>
    </source>
</evidence>
<evidence type="ECO:0000256" key="5">
    <source>
        <dbReference type="RuleBase" id="RU004196"/>
    </source>
</evidence>
<dbReference type="SUPFAM" id="SSF50249">
    <property type="entry name" value="Nucleic acid-binding proteins"/>
    <property type="match status" value="1"/>
</dbReference>
<comment type="caution">
    <text evidence="7">The sequence shown here is derived from an EMBL/GenBank/DDBJ whole genome shotgun (WGS) entry which is preliminary data.</text>
</comment>
<evidence type="ECO:0000313" key="8">
    <source>
        <dbReference type="Proteomes" id="UP000229459"/>
    </source>
</evidence>
<dbReference type="Gene3D" id="3.30.470.30">
    <property type="entry name" value="DNA ligase/mRNA capping enzyme"/>
    <property type="match status" value="1"/>
</dbReference>
<feature type="non-terminal residue" evidence="7">
    <location>
        <position position="1"/>
    </location>
</feature>
<dbReference type="PROSITE" id="PS50160">
    <property type="entry name" value="DNA_LIGASE_A3"/>
    <property type="match status" value="1"/>
</dbReference>
<dbReference type="PANTHER" id="PTHR45674">
    <property type="entry name" value="DNA LIGASE 1/3 FAMILY MEMBER"/>
    <property type="match status" value="1"/>
</dbReference>
<dbReference type="InterPro" id="IPR000977">
    <property type="entry name" value="DNA_ligase_ATP-dep"/>
</dbReference>
<dbReference type="Pfam" id="PF04679">
    <property type="entry name" value="DNA_ligase_A_C"/>
    <property type="match status" value="1"/>
</dbReference>
<dbReference type="InterPro" id="IPR016059">
    <property type="entry name" value="DNA_ligase_ATP-dep_CS"/>
</dbReference>
<dbReference type="Gene3D" id="2.40.50.140">
    <property type="entry name" value="Nucleic acid-binding proteins"/>
    <property type="match status" value="1"/>
</dbReference>
<keyword evidence="4" id="KW-0227">DNA damage</keyword>
<evidence type="ECO:0000256" key="3">
    <source>
        <dbReference type="ARBA" id="ARBA00034003"/>
    </source>
</evidence>
<dbReference type="Pfam" id="PF01068">
    <property type="entry name" value="DNA_ligase_A_M"/>
    <property type="match status" value="1"/>
</dbReference>
<dbReference type="EMBL" id="PCSR01000051">
    <property type="protein sequence ID" value="PIP53212.1"/>
    <property type="molecule type" value="Genomic_DNA"/>
</dbReference>
<keyword evidence="4" id="KW-0547">Nucleotide-binding</keyword>
<dbReference type="GO" id="GO:0005524">
    <property type="term" value="F:ATP binding"/>
    <property type="evidence" value="ECO:0007669"/>
    <property type="project" value="UniProtKB-KW"/>
</dbReference>
<evidence type="ECO:0000313" key="7">
    <source>
        <dbReference type="EMBL" id="PIP53212.1"/>
    </source>
</evidence>
<evidence type="ECO:0000256" key="2">
    <source>
        <dbReference type="ARBA" id="ARBA00022598"/>
    </source>
</evidence>
<sequence>TIVDALSWMQTGDKSLRQPLESAYNVRADIGQIASIFKQDGLLTIEKIIPQPGTPIRPCKATPLLDPQDILDKMADQTALEPKFDGFRVQIHVDKNRQFELDQGDLSLFSKENKVFVRIFSRNLDDTTHMFPDLVASAQNLPIESIILDGEAVAVDPKSGEILSFQETVKRKRKHDIDEVSKDIPLKAFIFDVLYLNGQSTLNLPFAQRRKMLEKIFSKQDRKQALEIAEQLVVNNLDDLQTYFSKMATQKLEGLMAKKLDSPYKAGARDFTWVKYKLGMQRDLADTVDVIVMGYFKGQGKWTQFGLGKLLVGIPVGDTIVSLSKVGSGLSEDNIVEMVKRCKAIEVSTQPKEYIVDKNLLPDVWVEPKLVIELRADSISKSPFYQTGLSLRFPRFIKFRDDKSITDATNLEELKIIAGV</sequence>
<dbReference type="GO" id="GO:0006310">
    <property type="term" value="P:DNA recombination"/>
    <property type="evidence" value="ECO:0007669"/>
    <property type="project" value="UniProtKB-KW"/>
</dbReference>
<dbReference type="InterPro" id="IPR050191">
    <property type="entry name" value="ATP-dep_DNA_ligase"/>
</dbReference>
<dbReference type="PROSITE" id="PS00697">
    <property type="entry name" value="DNA_LIGASE_A1"/>
    <property type="match status" value="1"/>
</dbReference>
<evidence type="ECO:0000256" key="4">
    <source>
        <dbReference type="RuleBase" id="RU000617"/>
    </source>
</evidence>
<dbReference type="Proteomes" id="UP000229459">
    <property type="component" value="Unassembled WGS sequence"/>
</dbReference>
<name>A0A2H0B6D3_9BACT</name>
<comment type="similarity">
    <text evidence="1 5">Belongs to the ATP-dependent DNA ligase family.</text>
</comment>
<dbReference type="InterPro" id="IPR012310">
    <property type="entry name" value="DNA_ligase_ATP-dep_cent"/>
</dbReference>
<dbReference type="GO" id="GO:0006281">
    <property type="term" value="P:DNA repair"/>
    <property type="evidence" value="ECO:0007669"/>
    <property type="project" value="UniProtKB-KW"/>
</dbReference>
<evidence type="ECO:0000256" key="1">
    <source>
        <dbReference type="ARBA" id="ARBA00007572"/>
    </source>
</evidence>
<dbReference type="InterPro" id="IPR012340">
    <property type="entry name" value="NA-bd_OB-fold"/>
</dbReference>
<comment type="catalytic activity">
    <reaction evidence="3 4">
        <text>ATP + (deoxyribonucleotide)n-3'-hydroxyl + 5'-phospho-(deoxyribonucleotide)m = (deoxyribonucleotide)n+m + AMP + diphosphate.</text>
        <dbReference type="EC" id="6.5.1.1"/>
    </reaction>
</comment>
<dbReference type="PROSITE" id="PS00333">
    <property type="entry name" value="DNA_LIGASE_A2"/>
    <property type="match status" value="1"/>
</dbReference>
<dbReference type="NCBIfam" id="TIGR00574">
    <property type="entry name" value="dnl1"/>
    <property type="match status" value="1"/>
</dbReference>
<dbReference type="EC" id="6.5.1.1" evidence="4"/>
<dbReference type="CDD" id="cd07901">
    <property type="entry name" value="Adenylation_DNA_ligase_Arch_LigB"/>
    <property type="match status" value="1"/>
</dbReference>
<feature type="domain" description="ATP-dependent DNA ligase family profile" evidence="6">
    <location>
        <begin position="179"/>
        <end position="301"/>
    </location>
</feature>
<dbReference type="GO" id="GO:0003910">
    <property type="term" value="F:DNA ligase (ATP) activity"/>
    <property type="evidence" value="ECO:0007669"/>
    <property type="project" value="UniProtKB-EC"/>
</dbReference>
<dbReference type="InterPro" id="IPR012309">
    <property type="entry name" value="DNA_ligase_ATP-dep_C"/>
</dbReference>
<dbReference type="GO" id="GO:0071897">
    <property type="term" value="P:DNA biosynthetic process"/>
    <property type="evidence" value="ECO:0007669"/>
    <property type="project" value="InterPro"/>
</dbReference>
<dbReference type="PANTHER" id="PTHR45674:SF4">
    <property type="entry name" value="DNA LIGASE 1"/>
    <property type="match status" value="1"/>
</dbReference>
<keyword evidence="4" id="KW-0233">DNA recombination</keyword>
<dbReference type="SUPFAM" id="SSF56091">
    <property type="entry name" value="DNA ligase/mRNA capping enzyme, catalytic domain"/>
    <property type="match status" value="1"/>
</dbReference>
<organism evidence="7 8">
    <name type="scientific">Candidatus Beckwithbacteria bacterium CG23_combo_of_CG06-09_8_20_14_all_34_8</name>
    <dbReference type="NCBI Taxonomy" id="1974497"/>
    <lineage>
        <taxon>Bacteria</taxon>
        <taxon>Candidatus Beckwithiibacteriota</taxon>
    </lineage>
</organism>
<gene>
    <name evidence="7" type="ORF">COX08_02210</name>
</gene>
<keyword evidence="4" id="KW-0234">DNA repair</keyword>